<dbReference type="AlphaFoldDB" id="A0A126V3F0"/>
<dbReference type="GO" id="GO:0004065">
    <property type="term" value="F:arylsulfatase activity"/>
    <property type="evidence" value="ECO:0007669"/>
    <property type="project" value="TreeGrafter"/>
</dbReference>
<protein>
    <recommendedName>
        <fullName evidence="7">Sulfatase N-terminal domain-containing protein</fullName>
    </recommendedName>
</protein>
<dbReference type="EMBL" id="CP014327">
    <property type="protein sequence ID" value="AML52861.1"/>
    <property type="molecule type" value="Genomic_DNA"/>
</dbReference>
<comment type="cofactor">
    <cofactor evidence="1">
        <name>Ca(2+)</name>
        <dbReference type="ChEBI" id="CHEBI:29108"/>
    </cofactor>
</comment>
<evidence type="ECO:0000313" key="8">
    <source>
        <dbReference type="EMBL" id="AML52861.1"/>
    </source>
</evidence>
<keyword evidence="3" id="KW-0479">Metal-binding</keyword>
<keyword evidence="5" id="KW-0378">Hydrolase</keyword>
<dbReference type="PANTHER" id="PTHR42693">
    <property type="entry name" value="ARYLSULFATASE FAMILY MEMBER"/>
    <property type="match status" value="1"/>
</dbReference>
<feature type="domain" description="Sulfatase N-terminal" evidence="7">
    <location>
        <begin position="1"/>
        <end position="160"/>
    </location>
</feature>
<dbReference type="SUPFAM" id="SSF53649">
    <property type="entry name" value="Alkaline phosphatase-like"/>
    <property type="match status" value="1"/>
</dbReference>
<evidence type="ECO:0000256" key="6">
    <source>
        <dbReference type="ARBA" id="ARBA00022837"/>
    </source>
</evidence>
<dbReference type="KEGG" id="hat:RC74_17780"/>
<keyword evidence="9" id="KW-1185">Reference proteome</keyword>
<evidence type="ECO:0000313" key="9">
    <source>
        <dbReference type="Proteomes" id="UP000070371"/>
    </source>
</evidence>
<evidence type="ECO:0000256" key="5">
    <source>
        <dbReference type="ARBA" id="ARBA00022801"/>
    </source>
</evidence>
<sequence>MTGRHPVRSGTYSVLPPPGGQDGMVPWEYTIAELLSDSDYATALYGKWHLGNVQGRLPNDQGFDEWWGIPNSWDQSGFTSYPMYDLMAKEILAKEGKTELLNVPPHVLEGKKGEESKPAMDLDMKVRPVIDADYLIPKTVAFIKKQAAEDKPFFVYLGYSEMPPRSSVIRPSSARRLSAAGCIPTVSPRWTIVSVRCLMASKKLASKTTPSLF</sequence>
<organism evidence="8 9">
    <name type="scientific">Falsihalocynthiibacter arcticus</name>
    <dbReference type="NCBI Taxonomy" id="1579316"/>
    <lineage>
        <taxon>Bacteria</taxon>
        <taxon>Pseudomonadati</taxon>
        <taxon>Pseudomonadota</taxon>
        <taxon>Alphaproteobacteria</taxon>
        <taxon>Rhodobacterales</taxon>
        <taxon>Roseobacteraceae</taxon>
        <taxon>Falsihalocynthiibacter</taxon>
    </lineage>
</organism>
<dbReference type="STRING" id="1579316.RC74_17780"/>
<dbReference type="InterPro" id="IPR000917">
    <property type="entry name" value="Sulfatase_N"/>
</dbReference>
<evidence type="ECO:0000256" key="4">
    <source>
        <dbReference type="ARBA" id="ARBA00022729"/>
    </source>
</evidence>
<keyword evidence="6" id="KW-0106">Calcium</keyword>
<evidence type="ECO:0000256" key="1">
    <source>
        <dbReference type="ARBA" id="ARBA00001913"/>
    </source>
</evidence>
<reference evidence="8 9" key="1">
    <citation type="submission" date="2016-02" db="EMBL/GenBank/DDBJ databases">
        <title>Complete genome sequence of Halocynthiibacter arcticus PAMC 20958t from arctic marine sediment.</title>
        <authorList>
            <person name="Lee Y.M."/>
            <person name="Baek K."/>
            <person name="Lee H.K."/>
            <person name="Shin S.C."/>
        </authorList>
    </citation>
    <scope>NUCLEOTIDE SEQUENCE [LARGE SCALE GENOMIC DNA]</scope>
    <source>
        <strain evidence="8">PAMC 20958</strain>
    </source>
</reference>
<proteinExistence type="inferred from homology"/>
<name>A0A126V3F0_9RHOB</name>
<dbReference type="Gene3D" id="3.40.720.10">
    <property type="entry name" value="Alkaline Phosphatase, subunit A"/>
    <property type="match status" value="1"/>
</dbReference>
<dbReference type="InterPro" id="IPR017850">
    <property type="entry name" value="Alkaline_phosphatase_core_sf"/>
</dbReference>
<dbReference type="GO" id="GO:0046872">
    <property type="term" value="F:metal ion binding"/>
    <property type="evidence" value="ECO:0007669"/>
    <property type="project" value="UniProtKB-KW"/>
</dbReference>
<dbReference type="PANTHER" id="PTHR42693:SF42">
    <property type="entry name" value="ARYLSULFATASE G"/>
    <property type="match status" value="1"/>
</dbReference>
<comment type="similarity">
    <text evidence="2">Belongs to the sulfatase family.</text>
</comment>
<evidence type="ECO:0000256" key="2">
    <source>
        <dbReference type="ARBA" id="ARBA00008779"/>
    </source>
</evidence>
<keyword evidence="4" id="KW-0732">Signal</keyword>
<dbReference type="Proteomes" id="UP000070371">
    <property type="component" value="Chromosome"/>
</dbReference>
<gene>
    <name evidence="8" type="ORF">RC74_17780</name>
</gene>
<evidence type="ECO:0000259" key="7">
    <source>
        <dbReference type="Pfam" id="PF00884"/>
    </source>
</evidence>
<evidence type="ECO:0000256" key="3">
    <source>
        <dbReference type="ARBA" id="ARBA00022723"/>
    </source>
</evidence>
<accession>A0A126V3F0</accession>
<dbReference type="Pfam" id="PF00884">
    <property type="entry name" value="Sulfatase"/>
    <property type="match status" value="1"/>
</dbReference>
<dbReference type="InterPro" id="IPR050738">
    <property type="entry name" value="Sulfatase"/>
</dbReference>